<dbReference type="AlphaFoldDB" id="A0A2Z6NE38"/>
<dbReference type="InterPro" id="IPR050258">
    <property type="entry name" value="Leguminous_Lectin"/>
</dbReference>
<feature type="domain" description="Legume lectin" evidence="4">
    <location>
        <begin position="169"/>
        <end position="367"/>
    </location>
</feature>
<name>A0A2Z6NE38_TRISU</name>
<feature type="coiled-coil region" evidence="3">
    <location>
        <begin position="56"/>
        <end position="104"/>
    </location>
</feature>
<dbReference type="SUPFAM" id="SSF49899">
    <property type="entry name" value="Concanavalin A-like lectins/glucanases"/>
    <property type="match status" value="1"/>
</dbReference>
<keyword evidence="3" id="KW-0175">Coiled coil</keyword>
<keyword evidence="6" id="KW-1185">Reference proteome</keyword>
<keyword evidence="2" id="KW-0430">Lectin</keyword>
<dbReference type="GO" id="GO:0009610">
    <property type="term" value="P:response to symbiotic fungus"/>
    <property type="evidence" value="ECO:0007669"/>
    <property type="project" value="UniProtKB-ARBA"/>
</dbReference>
<dbReference type="Pfam" id="PF00139">
    <property type="entry name" value="Lectin_legB"/>
    <property type="match status" value="1"/>
</dbReference>
<dbReference type="CDD" id="cd06899">
    <property type="entry name" value="lectin_legume_LecRK_Arcelin_ConA"/>
    <property type="match status" value="1"/>
</dbReference>
<reference evidence="6" key="1">
    <citation type="journal article" date="2017" name="Front. Plant Sci.">
        <title>Climate Clever Clovers: New Paradigm to Reduce the Environmental Footprint of Ruminants by Breeding Low Methanogenic Forages Utilizing Haplotype Variation.</title>
        <authorList>
            <person name="Kaur P."/>
            <person name="Appels R."/>
            <person name="Bayer P.E."/>
            <person name="Keeble-Gagnere G."/>
            <person name="Wang J."/>
            <person name="Hirakawa H."/>
            <person name="Shirasawa K."/>
            <person name="Vercoe P."/>
            <person name="Stefanova K."/>
            <person name="Durmic Z."/>
            <person name="Nichols P."/>
            <person name="Revell C."/>
            <person name="Isobe S.N."/>
            <person name="Edwards D."/>
            <person name="Erskine W."/>
        </authorList>
    </citation>
    <scope>NUCLEOTIDE SEQUENCE [LARGE SCALE GENOMIC DNA]</scope>
    <source>
        <strain evidence="6">cv. Daliak</strain>
    </source>
</reference>
<evidence type="ECO:0000313" key="5">
    <source>
        <dbReference type="EMBL" id="GAU27727.1"/>
    </source>
</evidence>
<sequence length="374" mass="42644">MTDRGYNNIFTPNEYASYQQYPFENYEETPYYYPPEPYKTSPFEENRLEDTLIKFMEMTRSQNQEFQQQMQQMQQENQEYQEKNNAALRNFESQLQQNQQYQRNTYDALKNMEIQLGQIAKQVANNNNNQGGPFQTNTQSTPEEKDNILNEECRESMEGVEKSEEERMFKGVGRAFYPLPIPIWDPSTGNVASFITKFSFIVEKFGNFSSADGLAFFLAPTNTKIPNNSSAGGNLGLVDGNSAFNQFVGIEFDNYANEWDPKYPHIGIDVNSLISLKTTRWKRVSGALVDVSIAYDSNSNILSVVLSDDQDQLSTVAQVVDFKDVLPENVRIGFSASDSIGFRQYHKINSWSFSSTFKTTPSITSSNNTSSYVA</sequence>
<dbReference type="OrthoDB" id="913265at2759"/>
<gene>
    <name evidence="5" type="ORF">TSUD_126730</name>
</gene>
<evidence type="ECO:0000313" key="6">
    <source>
        <dbReference type="Proteomes" id="UP000242715"/>
    </source>
</evidence>
<dbReference type="InterPro" id="IPR013320">
    <property type="entry name" value="ConA-like_dom_sf"/>
</dbReference>
<dbReference type="Proteomes" id="UP000242715">
    <property type="component" value="Unassembled WGS sequence"/>
</dbReference>
<evidence type="ECO:0000256" key="2">
    <source>
        <dbReference type="ARBA" id="ARBA00022734"/>
    </source>
</evidence>
<dbReference type="InterPro" id="IPR001220">
    <property type="entry name" value="Legume_lectin_dom"/>
</dbReference>
<dbReference type="Gene3D" id="2.60.120.200">
    <property type="match status" value="1"/>
</dbReference>
<evidence type="ECO:0000259" key="4">
    <source>
        <dbReference type="Pfam" id="PF00139"/>
    </source>
</evidence>
<dbReference type="EMBL" id="DF973360">
    <property type="protein sequence ID" value="GAU27727.1"/>
    <property type="molecule type" value="Genomic_DNA"/>
</dbReference>
<organism evidence="5 6">
    <name type="scientific">Trifolium subterraneum</name>
    <name type="common">Subterranean clover</name>
    <dbReference type="NCBI Taxonomy" id="3900"/>
    <lineage>
        <taxon>Eukaryota</taxon>
        <taxon>Viridiplantae</taxon>
        <taxon>Streptophyta</taxon>
        <taxon>Embryophyta</taxon>
        <taxon>Tracheophyta</taxon>
        <taxon>Spermatophyta</taxon>
        <taxon>Magnoliopsida</taxon>
        <taxon>eudicotyledons</taxon>
        <taxon>Gunneridae</taxon>
        <taxon>Pentapetalae</taxon>
        <taxon>rosids</taxon>
        <taxon>fabids</taxon>
        <taxon>Fabales</taxon>
        <taxon>Fabaceae</taxon>
        <taxon>Papilionoideae</taxon>
        <taxon>50 kb inversion clade</taxon>
        <taxon>NPAAA clade</taxon>
        <taxon>Hologalegina</taxon>
        <taxon>IRL clade</taxon>
        <taxon>Trifolieae</taxon>
        <taxon>Trifolium</taxon>
    </lineage>
</organism>
<accession>A0A2Z6NE38</accession>
<evidence type="ECO:0000256" key="1">
    <source>
        <dbReference type="ARBA" id="ARBA00007606"/>
    </source>
</evidence>
<comment type="similarity">
    <text evidence="1">Belongs to the leguminous lectin family.</text>
</comment>
<dbReference type="PANTHER" id="PTHR32401:SF49">
    <property type="entry name" value="OS10G0129200 PROTEIN"/>
    <property type="match status" value="1"/>
</dbReference>
<evidence type="ECO:0000256" key="3">
    <source>
        <dbReference type="SAM" id="Coils"/>
    </source>
</evidence>
<protein>
    <recommendedName>
        <fullName evidence="4">Legume lectin domain-containing protein</fullName>
    </recommendedName>
</protein>
<dbReference type="PANTHER" id="PTHR32401">
    <property type="entry name" value="CONCANAVALIN A-LIKE LECTIN FAMILY PROTEIN"/>
    <property type="match status" value="1"/>
</dbReference>
<dbReference type="GO" id="GO:0030246">
    <property type="term" value="F:carbohydrate binding"/>
    <property type="evidence" value="ECO:0007669"/>
    <property type="project" value="UniProtKB-KW"/>
</dbReference>
<proteinExistence type="inferred from homology"/>